<dbReference type="Proteomes" id="UP001174909">
    <property type="component" value="Unassembled WGS sequence"/>
</dbReference>
<comment type="caution">
    <text evidence="2">The sequence shown here is derived from an EMBL/GenBank/DDBJ whole genome shotgun (WGS) entry which is preliminary data.</text>
</comment>
<keyword evidence="3" id="KW-1185">Reference proteome</keyword>
<feature type="compositionally biased region" description="Polar residues" evidence="1">
    <location>
        <begin position="157"/>
        <end position="177"/>
    </location>
</feature>
<gene>
    <name evidence="2" type="ORF">GBAR_LOCUS5365</name>
</gene>
<name>A0AA35W4F8_GEOBA</name>
<organism evidence="2 3">
    <name type="scientific">Geodia barretti</name>
    <name type="common">Barrett's horny sponge</name>
    <dbReference type="NCBI Taxonomy" id="519541"/>
    <lineage>
        <taxon>Eukaryota</taxon>
        <taxon>Metazoa</taxon>
        <taxon>Porifera</taxon>
        <taxon>Demospongiae</taxon>
        <taxon>Heteroscleromorpha</taxon>
        <taxon>Tetractinellida</taxon>
        <taxon>Astrophorina</taxon>
        <taxon>Geodiidae</taxon>
        <taxon>Geodia</taxon>
    </lineage>
</organism>
<feature type="region of interest" description="Disordered" evidence="1">
    <location>
        <begin position="157"/>
        <end position="184"/>
    </location>
</feature>
<evidence type="ECO:0000313" key="2">
    <source>
        <dbReference type="EMBL" id="CAI8007763.1"/>
    </source>
</evidence>
<evidence type="ECO:0000256" key="1">
    <source>
        <dbReference type="SAM" id="MobiDB-lite"/>
    </source>
</evidence>
<dbReference type="AlphaFoldDB" id="A0AA35W4F8"/>
<reference evidence="2" key="1">
    <citation type="submission" date="2023-03" db="EMBL/GenBank/DDBJ databases">
        <authorList>
            <person name="Steffen K."/>
            <person name="Cardenas P."/>
        </authorList>
    </citation>
    <scope>NUCLEOTIDE SEQUENCE</scope>
</reference>
<proteinExistence type="predicted"/>
<protein>
    <submittedName>
        <fullName evidence="2">Uncharacterized protein</fullName>
    </submittedName>
</protein>
<evidence type="ECO:0000313" key="3">
    <source>
        <dbReference type="Proteomes" id="UP001174909"/>
    </source>
</evidence>
<dbReference type="EMBL" id="CASHTH010000799">
    <property type="protein sequence ID" value="CAI8007763.1"/>
    <property type="molecule type" value="Genomic_DNA"/>
</dbReference>
<sequence>MQSTEPLLQELLRDVLGHQRAGKKRAQWSGLHPVPDDLNAETDAKIAKACQQYEEMVQELVSVERHLLQAKARALTEEERRLGERKQALCGYDRLISLPSTGESSLGSFLDRQLLERNSLLHPAHYLPGPSSPNSSHTLQPPLEEAPTYLRPTFTSNQHTATSQHSSVLKPSSTGQTKRPLRWRDQLLSPAVQEAGVRTLARLRQRGSSSHHPGPLLHY</sequence>
<accession>A0AA35W4F8</accession>